<evidence type="ECO:0000313" key="4">
    <source>
        <dbReference type="Proteomes" id="UP000659630"/>
    </source>
</evidence>
<dbReference type="GO" id="GO:0000166">
    <property type="term" value="F:nucleotide binding"/>
    <property type="evidence" value="ECO:0007669"/>
    <property type="project" value="InterPro"/>
</dbReference>
<reference evidence="3" key="1">
    <citation type="submission" date="2020-08" db="EMBL/GenBank/DDBJ databases">
        <title>Genome public.</title>
        <authorList>
            <person name="Liu C."/>
            <person name="Sun Q."/>
        </authorList>
    </citation>
    <scope>NUCLEOTIDE SEQUENCE</scope>
    <source>
        <strain evidence="3">BX8</strain>
    </source>
</reference>
<feature type="compositionally biased region" description="Basic residues" evidence="1">
    <location>
        <begin position="178"/>
        <end position="189"/>
    </location>
</feature>
<dbReference type="Gene3D" id="3.40.50.1000">
    <property type="entry name" value="HAD superfamily/HAD-like"/>
    <property type="match status" value="1"/>
</dbReference>
<feature type="compositionally biased region" description="Acidic residues" evidence="1">
    <location>
        <begin position="198"/>
        <end position="210"/>
    </location>
</feature>
<name>A0A923L0N8_9FIRM</name>
<keyword evidence="2" id="KW-0472">Membrane</keyword>
<feature type="transmembrane region" description="Helical" evidence="2">
    <location>
        <begin position="632"/>
        <end position="655"/>
    </location>
</feature>
<organism evidence="3 4">
    <name type="scientific">Anaerofilum hominis</name>
    <dbReference type="NCBI Taxonomy" id="2763016"/>
    <lineage>
        <taxon>Bacteria</taxon>
        <taxon>Bacillati</taxon>
        <taxon>Bacillota</taxon>
        <taxon>Clostridia</taxon>
        <taxon>Eubacteriales</taxon>
        <taxon>Oscillospiraceae</taxon>
        <taxon>Anaerofilum</taxon>
    </lineage>
</organism>
<keyword evidence="2" id="KW-0812">Transmembrane</keyword>
<feature type="transmembrane region" description="Helical" evidence="2">
    <location>
        <begin position="412"/>
        <end position="431"/>
    </location>
</feature>
<accession>A0A923L0N8</accession>
<feature type="region of interest" description="Disordered" evidence="1">
    <location>
        <begin position="172"/>
        <end position="400"/>
    </location>
</feature>
<dbReference type="InterPro" id="IPR023214">
    <property type="entry name" value="HAD_sf"/>
</dbReference>
<feature type="transmembrane region" description="Helical" evidence="2">
    <location>
        <begin position="512"/>
        <end position="531"/>
    </location>
</feature>
<gene>
    <name evidence="3" type="ORF">H8S23_04820</name>
</gene>
<feature type="transmembrane region" description="Helical" evidence="2">
    <location>
        <begin position="451"/>
        <end position="475"/>
    </location>
</feature>
<sequence>MEHKNDSVDEILKQLKGGRSSAEAASFSGDEVDDILNSLGLEPPKKAPARPQGQTQVLAPSAEELAPKAGPDRPAPAPREAGRAQQPPAPSPQEKKRAAAPAQDGTVEYIRPDRPAAPRAPLDDGGEFVRTSPDIFSGEKIDRLSHADELIDEEFYKFFTKSVVVDKAEIDRRMKEEKRRKKKEKKARRGLFSFLRAEEEEEEEEEDDGGELYGAQELPPEERPVPGDIFAAAPEQELPPIRRQQTPIPAAPAADEPPRPRAAAAQQEAPGAPEREEGPITEMPPAAPRPVQAPAPENEPRAAAADSAPAGTPAGETAPAEEFSPAGDLSEEEGGSATRVFDTVPELPVTPAGEDAEEEPAPRHSIFAGFGSEEGPDEEPEEEEEEEEIEDYDSPSDAPTVQADLKSLRTSLNLRLLVTAILGVITLYLSLSATFPSLPMIPAIAPAGQPLFYLIANIVLLLVAMVVNYNTIASGLSSIFSSPSPDLLPSLASVAALAQCAVFLTGAEKFGASNYTVFAGVAVLCLAGNTFGKCITARMVAENFEMASSGFDHAAAYQVTDEELVKKVTDGLGEPDPHLLVSRPTALVRGFLRQSFSEHRSDRLAKWLGLAGLAGGLACAVIAGVLTKEPFTAISCFAGAVCLAAPLSSTLVGAIPAGLMQASAARVGAVVPGPSAVEDLKNTNVVLVGARDLFPPSTVRLRGIKTFQKERIDLAILYAASILVEGCDTLRDIFLGVVEGKRDMLYPVENLVTEVGYGFLGWIDNNRVIVGSREMMTHHDVEIPSMDYEKRYTGEDKQPIYLAVAGRLFGMFLVSYGPDEDMAETVEELRHAGISLLVKSSDFNITSELVAGCYGVSPENVKVLSGAELTALTPSLSYLPESEGVMTHIGSFSSFIGGLRAAIAAAGAEKAAGIVQTAAVVLGILLGLLLSVTTGLGSLSALAVLLYQCAWLILVIAVPLMKRY</sequence>
<feature type="region of interest" description="Disordered" evidence="1">
    <location>
        <begin position="35"/>
        <end position="139"/>
    </location>
</feature>
<feature type="compositionally biased region" description="Low complexity" evidence="1">
    <location>
        <begin position="261"/>
        <end position="272"/>
    </location>
</feature>
<feature type="transmembrane region" description="Helical" evidence="2">
    <location>
        <begin position="913"/>
        <end position="933"/>
    </location>
</feature>
<keyword evidence="2" id="KW-1133">Transmembrane helix</keyword>
<comment type="caution">
    <text evidence="3">The sequence shown here is derived from an EMBL/GenBank/DDBJ whole genome shotgun (WGS) entry which is preliminary data.</text>
</comment>
<feature type="compositionally biased region" description="Low complexity" evidence="1">
    <location>
        <begin position="294"/>
        <end position="322"/>
    </location>
</feature>
<evidence type="ECO:0000256" key="2">
    <source>
        <dbReference type="SAM" id="Phobius"/>
    </source>
</evidence>
<evidence type="ECO:0000256" key="1">
    <source>
        <dbReference type="SAM" id="MobiDB-lite"/>
    </source>
</evidence>
<dbReference type="InterPro" id="IPR023299">
    <property type="entry name" value="ATPase_P-typ_cyto_dom_N"/>
</dbReference>
<feature type="transmembrane region" description="Helical" evidence="2">
    <location>
        <begin position="939"/>
        <end position="961"/>
    </location>
</feature>
<proteinExistence type="predicted"/>
<feature type="transmembrane region" description="Helical" evidence="2">
    <location>
        <begin position="607"/>
        <end position="626"/>
    </location>
</feature>
<dbReference type="RefSeq" id="WP_186887144.1">
    <property type="nucleotide sequence ID" value="NZ_JACONZ010000001.1"/>
</dbReference>
<feature type="compositionally biased region" description="Acidic residues" evidence="1">
    <location>
        <begin position="374"/>
        <end position="394"/>
    </location>
</feature>
<dbReference type="Gene3D" id="3.40.1110.10">
    <property type="entry name" value="Calcium-transporting ATPase, cytoplasmic domain N"/>
    <property type="match status" value="1"/>
</dbReference>
<keyword evidence="4" id="KW-1185">Reference proteome</keyword>
<dbReference type="EMBL" id="JACONZ010000001">
    <property type="protein sequence ID" value="MBC5580820.1"/>
    <property type="molecule type" value="Genomic_DNA"/>
</dbReference>
<evidence type="ECO:0008006" key="5">
    <source>
        <dbReference type="Google" id="ProtNLM"/>
    </source>
</evidence>
<dbReference type="Proteomes" id="UP000659630">
    <property type="component" value="Unassembled WGS sequence"/>
</dbReference>
<protein>
    <recommendedName>
        <fullName evidence="5">Copper exporting ATPase</fullName>
    </recommendedName>
</protein>
<dbReference type="AlphaFoldDB" id="A0A923L0N8"/>
<evidence type="ECO:0000313" key="3">
    <source>
        <dbReference type="EMBL" id="MBC5580820.1"/>
    </source>
</evidence>